<evidence type="ECO:0000256" key="1">
    <source>
        <dbReference type="SAM" id="Phobius"/>
    </source>
</evidence>
<keyword evidence="1" id="KW-1133">Transmembrane helix</keyword>
<accession>A0ABV0UD23</accession>
<sequence>MNAGYSNSKSLLSFVACDRSHSGSSLKSYVCLPARRQLCVVCVAPSSSAGDLRGRGLFVGTRGFYSNSDVTGSPLLPLLFLFLAVLEVVNAIYFESSRKVLTGL</sequence>
<dbReference type="Proteomes" id="UP001482620">
    <property type="component" value="Unassembled WGS sequence"/>
</dbReference>
<keyword evidence="1" id="KW-0812">Transmembrane</keyword>
<proteinExistence type="predicted"/>
<reference evidence="2 3" key="1">
    <citation type="submission" date="2021-06" db="EMBL/GenBank/DDBJ databases">
        <authorList>
            <person name="Palmer J.M."/>
        </authorList>
    </citation>
    <scope>NUCLEOTIDE SEQUENCE [LARGE SCALE GENOMIC DNA]</scope>
    <source>
        <strain evidence="3">if_2019</strain>
        <tissue evidence="2">Muscle</tissue>
    </source>
</reference>
<feature type="transmembrane region" description="Helical" evidence="1">
    <location>
        <begin position="75"/>
        <end position="94"/>
    </location>
</feature>
<protein>
    <submittedName>
        <fullName evidence="2">Uncharacterized protein</fullName>
    </submittedName>
</protein>
<keyword evidence="3" id="KW-1185">Reference proteome</keyword>
<evidence type="ECO:0000313" key="2">
    <source>
        <dbReference type="EMBL" id="MEQ2242639.1"/>
    </source>
</evidence>
<gene>
    <name evidence="2" type="ORF">ILYODFUR_037951</name>
</gene>
<organism evidence="2 3">
    <name type="scientific">Ilyodon furcidens</name>
    <name type="common">goldbreast splitfin</name>
    <dbReference type="NCBI Taxonomy" id="33524"/>
    <lineage>
        <taxon>Eukaryota</taxon>
        <taxon>Metazoa</taxon>
        <taxon>Chordata</taxon>
        <taxon>Craniata</taxon>
        <taxon>Vertebrata</taxon>
        <taxon>Euteleostomi</taxon>
        <taxon>Actinopterygii</taxon>
        <taxon>Neopterygii</taxon>
        <taxon>Teleostei</taxon>
        <taxon>Neoteleostei</taxon>
        <taxon>Acanthomorphata</taxon>
        <taxon>Ovalentaria</taxon>
        <taxon>Atherinomorphae</taxon>
        <taxon>Cyprinodontiformes</taxon>
        <taxon>Goodeidae</taxon>
        <taxon>Ilyodon</taxon>
    </lineage>
</organism>
<name>A0ABV0UD23_9TELE</name>
<evidence type="ECO:0000313" key="3">
    <source>
        <dbReference type="Proteomes" id="UP001482620"/>
    </source>
</evidence>
<comment type="caution">
    <text evidence="2">The sequence shown here is derived from an EMBL/GenBank/DDBJ whole genome shotgun (WGS) entry which is preliminary data.</text>
</comment>
<dbReference type="EMBL" id="JAHRIQ010066764">
    <property type="protein sequence ID" value="MEQ2242639.1"/>
    <property type="molecule type" value="Genomic_DNA"/>
</dbReference>
<keyword evidence="1" id="KW-0472">Membrane</keyword>